<name>A0A2V1DIF2_9PLEO</name>
<evidence type="ECO:0000256" key="2">
    <source>
        <dbReference type="ARBA" id="ARBA00022989"/>
    </source>
</evidence>
<evidence type="ECO:0000256" key="1">
    <source>
        <dbReference type="ARBA" id="ARBA00022692"/>
    </source>
</evidence>
<dbReference type="GO" id="GO:0005375">
    <property type="term" value="F:copper ion transmembrane transporter activity"/>
    <property type="evidence" value="ECO:0007669"/>
    <property type="project" value="UniProtKB-UniRule"/>
</dbReference>
<accession>A0A2V1DIF2</accession>
<dbReference type="OrthoDB" id="73901at2759"/>
<keyword evidence="4" id="KW-0186">Copper</keyword>
<sequence length="195" mass="20688">MVAHGDESMSGMDMGMDMGSGSSHSGMSMAMSFFTATDTQLYSEAWTPKSAGAYAGTCIFLILLAITLRALFTAKAFLDAKAMEAALKRRYVVVADQQSAGDKAFNDASSMTGILTTNGMQENVRIVSAPVKHIQPFRFSVDLPRAAIMTVAAGVGYLLMLAVMTYNVGYFLSVLAGAFIGELGLGRFNQGAMAM</sequence>
<evidence type="ECO:0000256" key="4">
    <source>
        <dbReference type="RuleBase" id="RU367022"/>
    </source>
</evidence>
<feature type="transmembrane region" description="Helical" evidence="4">
    <location>
        <begin position="51"/>
        <end position="72"/>
    </location>
</feature>
<comment type="similarity">
    <text evidence="4">Belongs to the copper transporter (Ctr) (TC 1.A.56) family. SLC31A subfamily.</text>
</comment>
<dbReference type="InterPro" id="IPR007274">
    <property type="entry name" value="Cop_transporter"/>
</dbReference>
<dbReference type="GO" id="GO:0005886">
    <property type="term" value="C:plasma membrane"/>
    <property type="evidence" value="ECO:0007669"/>
    <property type="project" value="TreeGrafter"/>
</dbReference>
<keyword evidence="1 4" id="KW-0812">Transmembrane</keyword>
<dbReference type="EMBL" id="KZ805424">
    <property type="protein sequence ID" value="PVH97957.1"/>
    <property type="molecule type" value="Genomic_DNA"/>
</dbReference>
<evidence type="ECO:0000313" key="5">
    <source>
        <dbReference type="EMBL" id="PVH97957.1"/>
    </source>
</evidence>
<evidence type="ECO:0000313" key="6">
    <source>
        <dbReference type="Proteomes" id="UP000244855"/>
    </source>
</evidence>
<comment type="subcellular location">
    <subcellularLocation>
        <location evidence="4">Membrane</location>
        <topology evidence="4">Multi-pass membrane protein</topology>
    </subcellularLocation>
</comment>
<dbReference type="AlphaFoldDB" id="A0A2V1DIF2"/>
<dbReference type="Pfam" id="PF04145">
    <property type="entry name" value="Ctr"/>
    <property type="match status" value="1"/>
</dbReference>
<dbReference type="PANTHER" id="PTHR12483">
    <property type="entry name" value="SOLUTE CARRIER FAMILY 31 COPPER TRANSPORTERS"/>
    <property type="match status" value="1"/>
</dbReference>
<dbReference type="STRING" id="97972.A0A2V1DIF2"/>
<dbReference type="Proteomes" id="UP000244855">
    <property type="component" value="Unassembled WGS sequence"/>
</dbReference>
<gene>
    <name evidence="5" type="ORF">DM02DRAFT_62978</name>
</gene>
<keyword evidence="4" id="KW-0187">Copper transport</keyword>
<evidence type="ECO:0000256" key="3">
    <source>
        <dbReference type="ARBA" id="ARBA00023136"/>
    </source>
</evidence>
<organism evidence="5 6">
    <name type="scientific">Periconia macrospinosa</name>
    <dbReference type="NCBI Taxonomy" id="97972"/>
    <lineage>
        <taxon>Eukaryota</taxon>
        <taxon>Fungi</taxon>
        <taxon>Dikarya</taxon>
        <taxon>Ascomycota</taxon>
        <taxon>Pezizomycotina</taxon>
        <taxon>Dothideomycetes</taxon>
        <taxon>Pleosporomycetidae</taxon>
        <taxon>Pleosporales</taxon>
        <taxon>Massarineae</taxon>
        <taxon>Periconiaceae</taxon>
        <taxon>Periconia</taxon>
    </lineage>
</organism>
<proteinExistence type="inferred from homology"/>
<keyword evidence="3 4" id="KW-0472">Membrane</keyword>
<protein>
    <recommendedName>
        <fullName evidence="4">Copper transport protein</fullName>
    </recommendedName>
</protein>
<reference evidence="5 6" key="1">
    <citation type="journal article" date="2018" name="Sci. Rep.">
        <title>Comparative genomics provides insights into the lifestyle and reveals functional heterogeneity of dark septate endophytic fungi.</title>
        <authorList>
            <person name="Knapp D.G."/>
            <person name="Nemeth J.B."/>
            <person name="Barry K."/>
            <person name="Hainaut M."/>
            <person name="Henrissat B."/>
            <person name="Johnson J."/>
            <person name="Kuo A."/>
            <person name="Lim J.H.P."/>
            <person name="Lipzen A."/>
            <person name="Nolan M."/>
            <person name="Ohm R.A."/>
            <person name="Tamas L."/>
            <person name="Grigoriev I.V."/>
            <person name="Spatafora J.W."/>
            <person name="Nagy L.G."/>
            <person name="Kovacs G.M."/>
        </authorList>
    </citation>
    <scope>NUCLEOTIDE SEQUENCE [LARGE SCALE GENOMIC DNA]</scope>
    <source>
        <strain evidence="5 6">DSE2036</strain>
    </source>
</reference>
<keyword evidence="4" id="KW-0813">Transport</keyword>
<keyword evidence="4" id="KW-0406">Ion transport</keyword>
<dbReference type="PANTHER" id="PTHR12483:SF120">
    <property type="entry name" value="HIGH-AFFINITY COPPER TRANSPORTER CTRA2"/>
    <property type="match status" value="1"/>
</dbReference>
<keyword evidence="2 4" id="KW-1133">Transmembrane helix</keyword>
<keyword evidence="6" id="KW-1185">Reference proteome</keyword>